<evidence type="ECO:0000256" key="6">
    <source>
        <dbReference type="ARBA" id="ARBA00022816"/>
    </source>
</evidence>
<evidence type="ECO:0000256" key="7">
    <source>
        <dbReference type="ARBA" id="ARBA00022927"/>
    </source>
</evidence>
<keyword evidence="5 13" id="KW-0812">Transmembrane</keyword>
<evidence type="ECO:0000256" key="12">
    <source>
        <dbReference type="ARBA" id="ARBA00023242"/>
    </source>
</evidence>
<keyword evidence="7" id="KW-0653">Protein transport</keyword>
<dbReference type="EMBL" id="HBFB01020896">
    <property type="protein sequence ID" value="CAD8684359.1"/>
    <property type="molecule type" value="Transcribed_RNA"/>
</dbReference>
<evidence type="ECO:0000256" key="1">
    <source>
        <dbReference type="ARBA" id="ARBA00004232"/>
    </source>
</evidence>
<protein>
    <recommendedName>
        <fullName evidence="15">Nucleoporin protein Ndc1-Nup</fullName>
    </recommendedName>
</protein>
<feature type="transmembrane region" description="Helical" evidence="13">
    <location>
        <begin position="182"/>
        <end position="201"/>
    </location>
</feature>
<dbReference type="Pfam" id="PF09531">
    <property type="entry name" value="Ndc1_Nup"/>
    <property type="match status" value="1"/>
</dbReference>
<dbReference type="GO" id="GO:0015031">
    <property type="term" value="P:protein transport"/>
    <property type="evidence" value="ECO:0007669"/>
    <property type="project" value="UniProtKB-KW"/>
</dbReference>
<gene>
    <name evidence="14" type="ORF">CLEI1391_LOCUS11734</name>
</gene>
<evidence type="ECO:0000256" key="8">
    <source>
        <dbReference type="ARBA" id="ARBA00022989"/>
    </source>
</evidence>
<dbReference type="GO" id="GO:0006999">
    <property type="term" value="P:nuclear pore organization"/>
    <property type="evidence" value="ECO:0007669"/>
    <property type="project" value="TreeGrafter"/>
</dbReference>
<dbReference type="GO" id="GO:0070762">
    <property type="term" value="C:nuclear pore transmembrane ring"/>
    <property type="evidence" value="ECO:0007669"/>
    <property type="project" value="TreeGrafter"/>
</dbReference>
<feature type="transmembrane region" description="Helical" evidence="13">
    <location>
        <begin position="44"/>
        <end position="65"/>
    </location>
</feature>
<dbReference type="GO" id="GO:0031965">
    <property type="term" value="C:nuclear membrane"/>
    <property type="evidence" value="ECO:0007669"/>
    <property type="project" value="UniProtKB-SubCell"/>
</dbReference>
<dbReference type="GO" id="GO:0051028">
    <property type="term" value="P:mRNA transport"/>
    <property type="evidence" value="ECO:0007669"/>
    <property type="project" value="UniProtKB-KW"/>
</dbReference>
<dbReference type="AlphaFoldDB" id="A0A7S0WUA8"/>
<dbReference type="PANTHER" id="PTHR13269">
    <property type="entry name" value="NUCLEOPORIN NDC1"/>
    <property type="match status" value="1"/>
</dbReference>
<evidence type="ECO:0000256" key="3">
    <source>
        <dbReference type="ARBA" id="ARBA00005760"/>
    </source>
</evidence>
<keyword evidence="9" id="KW-0811">Translocation</keyword>
<feature type="transmembrane region" description="Helical" evidence="13">
    <location>
        <begin position="141"/>
        <end position="161"/>
    </location>
</feature>
<dbReference type="PANTHER" id="PTHR13269:SF6">
    <property type="entry name" value="NUCLEOPORIN NDC1"/>
    <property type="match status" value="1"/>
</dbReference>
<reference evidence="14" key="1">
    <citation type="submission" date="2021-01" db="EMBL/GenBank/DDBJ databases">
        <authorList>
            <person name="Corre E."/>
            <person name="Pelletier E."/>
            <person name="Niang G."/>
            <person name="Scheremetjew M."/>
            <person name="Finn R."/>
            <person name="Kale V."/>
            <person name="Holt S."/>
            <person name="Cochrane G."/>
            <person name="Meng A."/>
            <person name="Brown T."/>
            <person name="Cohen L."/>
        </authorList>
    </citation>
    <scope>NUCLEOTIDE SEQUENCE</scope>
    <source>
        <strain evidence="14">SAG 11-49</strain>
    </source>
</reference>
<evidence type="ECO:0000313" key="14">
    <source>
        <dbReference type="EMBL" id="CAD8684359.1"/>
    </source>
</evidence>
<dbReference type="GO" id="GO:0030674">
    <property type="term" value="F:protein-macromolecule adaptor activity"/>
    <property type="evidence" value="ECO:0007669"/>
    <property type="project" value="TreeGrafter"/>
</dbReference>
<evidence type="ECO:0000256" key="9">
    <source>
        <dbReference type="ARBA" id="ARBA00023010"/>
    </source>
</evidence>
<accession>A0A7S0WUA8</accession>
<keyword evidence="6" id="KW-0509">mRNA transport</keyword>
<dbReference type="InterPro" id="IPR019049">
    <property type="entry name" value="Nucleoporin_prot_Ndc1/Nup"/>
</dbReference>
<proteinExistence type="inferred from homology"/>
<evidence type="ECO:0008006" key="15">
    <source>
        <dbReference type="Google" id="ProtNLM"/>
    </source>
</evidence>
<evidence type="ECO:0000256" key="5">
    <source>
        <dbReference type="ARBA" id="ARBA00022692"/>
    </source>
</evidence>
<keyword evidence="12" id="KW-0539">Nucleus</keyword>
<feature type="transmembrane region" description="Helical" evidence="13">
    <location>
        <begin position="108"/>
        <end position="129"/>
    </location>
</feature>
<keyword evidence="11 13" id="KW-0472">Membrane</keyword>
<comment type="similarity">
    <text evidence="3">Belongs to the NDC1 family.</text>
</comment>
<evidence type="ECO:0000256" key="13">
    <source>
        <dbReference type="SAM" id="Phobius"/>
    </source>
</evidence>
<keyword evidence="10" id="KW-0906">Nuclear pore complex</keyword>
<evidence type="ECO:0000256" key="2">
    <source>
        <dbReference type="ARBA" id="ARBA00004567"/>
    </source>
</evidence>
<comment type="subcellular location">
    <subcellularLocation>
        <location evidence="1">Nucleus membrane</location>
        <topology evidence="1">Multi-pass membrane protein</topology>
    </subcellularLocation>
    <subcellularLocation>
        <location evidence="2">Nucleus</location>
        <location evidence="2">Nuclear pore complex</location>
    </subcellularLocation>
</comment>
<keyword evidence="8 13" id="KW-1133">Transmembrane helix</keyword>
<name>A0A7S0WUA8_9CHLO</name>
<feature type="transmembrane region" description="Helical" evidence="13">
    <location>
        <begin position="12"/>
        <end position="32"/>
    </location>
</feature>
<evidence type="ECO:0000256" key="10">
    <source>
        <dbReference type="ARBA" id="ARBA00023132"/>
    </source>
</evidence>
<keyword evidence="4" id="KW-0813">Transport</keyword>
<evidence type="ECO:0000256" key="4">
    <source>
        <dbReference type="ARBA" id="ARBA00022448"/>
    </source>
</evidence>
<sequence>MSIAQELYVWRLAGAATWHAVVFLLVITPLFGVLWPGSSWTSGVNWAGCVAYSFFYALHFGVLFAHRMVLSAREATPIYYPQLGLHGRSWLAAFLSRVFLRGRKMQDLISVSALLGSTCFCATTFLYGYPKLRGSPATLTFSSRYGLMLGLLYTIQHLARCRDVLAYPSVHRHRYFRLRRQMPALLFSSLRIAAAALAITAATGRVLPEGGAVGLITTLHAGWLCAMGYVLGAELLQIVFTERLNLGTLGSSTAPVSAALRPALEALAIPNAVVQDQVLQELALVAEGSGRSDAAWRATVFADETGATGWTPLAGFLLTELREFVGQVAAALPATAADARTVAAATSGGKSPAPMQWNVLSASPTTGLRGVSKGQDNAAWVVRANFHRLGFCIRALAALGASSRAEDRYGVVLLCQPALADVLVALLSCVSALQAYSRLVSSMTSRSVGPAARALQGVMDAVSAPAHPTLHQVEYCAYALEDLARASVYRLVRAFGPSLKATLSELRTKPPHGTPADAAALLASFLAYAE</sequence>
<feature type="transmembrane region" description="Helical" evidence="13">
    <location>
        <begin position="221"/>
        <end position="240"/>
    </location>
</feature>
<evidence type="ECO:0000256" key="11">
    <source>
        <dbReference type="ARBA" id="ARBA00023136"/>
    </source>
</evidence>
<organism evidence="14">
    <name type="scientific">Chlamydomonas leiostraca</name>
    <dbReference type="NCBI Taxonomy" id="1034604"/>
    <lineage>
        <taxon>Eukaryota</taxon>
        <taxon>Viridiplantae</taxon>
        <taxon>Chlorophyta</taxon>
        <taxon>core chlorophytes</taxon>
        <taxon>Chlorophyceae</taxon>
        <taxon>CS clade</taxon>
        <taxon>Chlamydomonadales</taxon>
        <taxon>Chlamydomonadaceae</taxon>
        <taxon>Chlamydomonas</taxon>
    </lineage>
</organism>